<dbReference type="RefSeq" id="WP_077280213.1">
    <property type="nucleotide sequence ID" value="NZ_MVBK01000129.1"/>
</dbReference>
<evidence type="ECO:0000313" key="3">
    <source>
        <dbReference type="Proteomes" id="UP000189462"/>
    </source>
</evidence>
<dbReference type="PANTHER" id="PTHR38602:SF1">
    <property type="entry name" value="INNER MEMBRANE PROTEIN"/>
    <property type="match status" value="1"/>
</dbReference>
<evidence type="ECO:0008006" key="4">
    <source>
        <dbReference type="Google" id="ProtNLM"/>
    </source>
</evidence>
<comment type="caution">
    <text evidence="2">The sequence shown here is derived from an EMBL/GenBank/DDBJ whole genome shotgun (WGS) entry which is preliminary data.</text>
</comment>
<accession>A0A1V3N8L8</accession>
<evidence type="ECO:0000256" key="1">
    <source>
        <dbReference type="SAM" id="Phobius"/>
    </source>
</evidence>
<proteinExistence type="predicted"/>
<dbReference type="InterPro" id="IPR019201">
    <property type="entry name" value="DUF2065"/>
</dbReference>
<dbReference type="STRING" id="108003.B1C78_16325"/>
<keyword evidence="1" id="KW-1133">Transmembrane helix</keyword>
<dbReference type="PANTHER" id="PTHR38602">
    <property type="entry name" value="INNER MEMBRANE PROTEIN-RELATED"/>
    <property type="match status" value="1"/>
</dbReference>
<keyword evidence="1" id="KW-0812">Transmembrane</keyword>
<sequence>MLWNDLFTAVALLLVLEGLMPFLNPAGFKRALIQIVALPDGVLRGFGFAAITAGLLLLWWLRG</sequence>
<reference evidence="2 3" key="1">
    <citation type="submission" date="2017-02" db="EMBL/GenBank/DDBJ databases">
        <title>Genomic diversity within the haloalkaliphilic genus Thioalkalivibrio.</title>
        <authorList>
            <person name="Ahn A.-C."/>
            <person name="Meier-Kolthoff J."/>
            <person name="Overmars L."/>
            <person name="Richter M."/>
            <person name="Woyke T."/>
            <person name="Sorokin D.Y."/>
            <person name="Muyzer G."/>
        </authorList>
    </citation>
    <scope>NUCLEOTIDE SEQUENCE [LARGE SCALE GENOMIC DNA]</scope>
    <source>
        <strain evidence="2 3">ALJD</strain>
    </source>
</reference>
<dbReference type="Pfam" id="PF09838">
    <property type="entry name" value="DUF2065"/>
    <property type="match status" value="1"/>
</dbReference>
<dbReference type="Proteomes" id="UP000189462">
    <property type="component" value="Unassembled WGS sequence"/>
</dbReference>
<protein>
    <recommendedName>
        <fullName evidence="4">DUF2065 domain-containing protein</fullName>
    </recommendedName>
</protein>
<keyword evidence="1" id="KW-0472">Membrane</keyword>
<gene>
    <name evidence="2" type="ORF">B1C78_16325</name>
</gene>
<name>A0A1V3N8L8_9GAMM</name>
<dbReference type="OrthoDB" id="9182237at2"/>
<feature type="transmembrane region" description="Helical" evidence="1">
    <location>
        <begin position="41"/>
        <end position="61"/>
    </location>
</feature>
<organism evidence="2 3">
    <name type="scientific">Thioalkalivibrio denitrificans</name>
    <dbReference type="NCBI Taxonomy" id="108003"/>
    <lineage>
        <taxon>Bacteria</taxon>
        <taxon>Pseudomonadati</taxon>
        <taxon>Pseudomonadota</taxon>
        <taxon>Gammaproteobacteria</taxon>
        <taxon>Chromatiales</taxon>
        <taxon>Ectothiorhodospiraceae</taxon>
        <taxon>Thioalkalivibrio</taxon>
    </lineage>
</organism>
<keyword evidence="3" id="KW-1185">Reference proteome</keyword>
<dbReference type="EMBL" id="MVBK01000129">
    <property type="protein sequence ID" value="OOG21437.1"/>
    <property type="molecule type" value="Genomic_DNA"/>
</dbReference>
<dbReference type="AlphaFoldDB" id="A0A1V3N8L8"/>
<evidence type="ECO:0000313" key="2">
    <source>
        <dbReference type="EMBL" id="OOG21437.1"/>
    </source>
</evidence>